<organism evidence="2">
    <name type="scientific">CrAss-like virus sp. ctYsL76</name>
    <dbReference type="NCBI Taxonomy" id="2826826"/>
    <lineage>
        <taxon>Viruses</taxon>
        <taxon>Duplodnaviria</taxon>
        <taxon>Heunggongvirae</taxon>
        <taxon>Uroviricota</taxon>
        <taxon>Caudoviricetes</taxon>
        <taxon>Crassvirales</taxon>
    </lineage>
</organism>
<reference evidence="2" key="1">
    <citation type="journal article" date="2021" name="Proc. Natl. Acad. Sci. U.S.A.">
        <title>A Catalog of Tens of Thousands of Viruses from Human Metagenomes Reveals Hidden Associations with Chronic Diseases.</title>
        <authorList>
            <person name="Tisza M.J."/>
            <person name="Buck C.B."/>
        </authorList>
    </citation>
    <scope>NUCLEOTIDE SEQUENCE</scope>
    <source>
        <strain evidence="2">CtYsL76</strain>
    </source>
</reference>
<sequence length="39" mass="4444">MKTGNLPKFLGNPVGSPRQRKPLTNRRKTIKIQVIGVWN</sequence>
<name>A0A8S5QMK2_9CAUD</name>
<protein>
    <submittedName>
        <fullName evidence="2">Uncharacterized protein</fullName>
    </submittedName>
</protein>
<proteinExistence type="predicted"/>
<feature type="region of interest" description="Disordered" evidence="1">
    <location>
        <begin position="1"/>
        <end position="27"/>
    </location>
</feature>
<evidence type="ECO:0000256" key="1">
    <source>
        <dbReference type="SAM" id="MobiDB-lite"/>
    </source>
</evidence>
<dbReference type="EMBL" id="BK015689">
    <property type="protein sequence ID" value="DAE20035.1"/>
    <property type="molecule type" value="Genomic_DNA"/>
</dbReference>
<evidence type="ECO:0000313" key="2">
    <source>
        <dbReference type="EMBL" id="DAE20035.1"/>
    </source>
</evidence>
<accession>A0A8S5QMK2</accession>
<feature type="compositionally biased region" description="Basic residues" evidence="1">
    <location>
        <begin position="18"/>
        <end position="27"/>
    </location>
</feature>